<dbReference type="Gene3D" id="3.30.700.10">
    <property type="entry name" value="Glycoprotein, Type 4 Pilin"/>
    <property type="match status" value="1"/>
</dbReference>
<proteinExistence type="predicted"/>
<dbReference type="EMBL" id="LCIZ01000030">
    <property type="protein sequence ID" value="KKT66207.1"/>
    <property type="molecule type" value="Genomic_DNA"/>
</dbReference>
<comment type="caution">
    <text evidence="1">The sequence shown here is derived from an EMBL/GenBank/DDBJ whole genome shotgun (WGS) entry which is preliminary data.</text>
</comment>
<accession>A0A0G1LBX5</accession>
<dbReference type="AlphaFoldDB" id="A0A0G1LBX5"/>
<evidence type="ECO:0000313" key="2">
    <source>
        <dbReference type="Proteomes" id="UP000033901"/>
    </source>
</evidence>
<evidence type="ECO:0008006" key="3">
    <source>
        <dbReference type="Google" id="ProtNLM"/>
    </source>
</evidence>
<protein>
    <recommendedName>
        <fullName evidence="3">Type II secretion system protein</fullName>
    </recommendedName>
</protein>
<reference evidence="1 2" key="1">
    <citation type="journal article" date="2015" name="Nature">
        <title>rRNA introns, odd ribosomes, and small enigmatic genomes across a large radiation of phyla.</title>
        <authorList>
            <person name="Brown C.T."/>
            <person name="Hug L.A."/>
            <person name="Thomas B.C."/>
            <person name="Sharon I."/>
            <person name="Castelle C.J."/>
            <person name="Singh A."/>
            <person name="Wilkins M.J."/>
            <person name="Williams K.H."/>
            <person name="Banfield J.F."/>
        </authorList>
    </citation>
    <scope>NUCLEOTIDE SEQUENCE [LARGE SCALE GENOMIC DNA]</scope>
</reference>
<dbReference type="Proteomes" id="UP000033901">
    <property type="component" value="Unassembled WGS sequence"/>
</dbReference>
<evidence type="ECO:0000313" key="1">
    <source>
        <dbReference type="EMBL" id="KKT66207.1"/>
    </source>
</evidence>
<organism evidence="1 2">
    <name type="scientific">Candidatus Curtissbacteria bacterium GW2011_GWC1_44_33</name>
    <dbReference type="NCBI Taxonomy" id="1618413"/>
    <lineage>
        <taxon>Bacteria</taxon>
        <taxon>Candidatus Curtissiibacteriota</taxon>
    </lineage>
</organism>
<gene>
    <name evidence="1" type="ORF">UW61_C0030G0009</name>
</gene>
<sequence>MKFFTRKELLAVILIFSAIILASLGNFKVSLRRARDVQRKNDIRSVSDALVKYSEDFGPFPLAEDGKIVGCQGPETKIDEKGRITGLVACEWGRDALADKLPQDPLFKEGYLRANPT</sequence>
<name>A0A0G1LBX5_9BACT</name>